<reference evidence="2 3" key="1">
    <citation type="submission" date="2018-08" db="EMBL/GenBank/DDBJ databases">
        <title>Achromobacter xylosoxidans Genome sequencing and assembly.</title>
        <authorList>
            <person name="Wang R."/>
            <person name="Rensing C."/>
            <person name="Li Y."/>
        </authorList>
    </citation>
    <scope>NUCLEOTIDE SEQUENCE [LARGE SCALE GENOMIC DNA]</scope>
    <source>
        <strain evidence="2 3">GD003A</strain>
    </source>
</reference>
<feature type="domain" description="Anti-bacteriophage protein A/HamA C-terminal" evidence="1">
    <location>
        <begin position="28"/>
        <end position="282"/>
    </location>
</feature>
<proteinExistence type="predicted"/>
<evidence type="ECO:0000313" key="2">
    <source>
        <dbReference type="EMBL" id="RPJ88763.1"/>
    </source>
</evidence>
<gene>
    <name evidence="2" type="ORF">DY367_25995</name>
</gene>
<dbReference type="AlphaFoldDB" id="A0A424W690"/>
<name>A0A424W690_ALCXX</name>
<dbReference type="EMBL" id="QVXO01000055">
    <property type="protein sequence ID" value="RPJ88763.1"/>
    <property type="molecule type" value="Genomic_DNA"/>
</dbReference>
<organism evidence="2 3">
    <name type="scientific">Alcaligenes xylosoxydans xylosoxydans</name>
    <name type="common">Achromobacter xylosoxidans</name>
    <dbReference type="NCBI Taxonomy" id="85698"/>
    <lineage>
        <taxon>Bacteria</taxon>
        <taxon>Pseudomonadati</taxon>
        <taxon>Pseudomonadota</taxon>
        <taxon>Betaproteobacteria</taxon>
        <taxon>Burkholderiales</taxon>
        <taxon>Alcaligenaceae</taxon>
        <taxon>Achromobacter</taxon>
    </lineage>
</organism>
<evidence type="ECO:0000259" key="1">
    <source>
        <dbReference type="Pfam" id="PF08878"/>
    </source>
</evidence>
<sequence>MFLFVVQVRSVSSSTSLPHSTWFKEIGRITTSEGRPIALYRFDYNPTDAETMSAWARHFREHYCLDSQIDRLRRGTPYSRSDYLNELKFPDQHIRPGPSVRSGDFSEILIVDLLETIYQYFIPRTRYGDKKSRNESAKGSDIIGLKILSQAPSYSAPDDVLVAVETKAQLTGKTHINRLQDAVNDSWKDSIRIATSLNSMKQRLLDLNLDDDSDYVERFQDPMGKPYIQKYGAVAVFSTPVFDADSIAETICLNHPGNATLALLCVYGEDLMNLAHALYKRAADEA</sequence>
<dbReference type="InterPro" id="IPR014976">
    <property type="entry name" value="AbpA_HamA_C"/>
</dbReference>
<dbReference type="OrthoDB" id="268197at2"/>
<protein>
    <submittedName>
        <fullName evidence="2">DUF1837 domain-containing protein</fullName>
    </submittedName>
</protein>
<comment type="caution">
    <text evidence="2">The sequence shown here is derived from an EMBL/GenBank/DDBJ whole genome shotgun (WGS) entry which is preliminary data.</text>
</comment>
<dbReference type="Proteomes" id="UP000285324">
    <property type="component" value="Unassembled WGS sequence"/>
</dbReference>
<evidence type="ECO:0000313" key="3">
    <source>
        <dbReference type="Proteomes" id="UP000285324"/>
    </source>
</evidence>
<accession>A0A424W690</accession>
<dbReference type="Pfam" id="PF08878">
    <property type="entry name" value="HamA"/>
    <property type="match status" value="1"/>
</dbReference>